<evidence type="ECO:0000313" key="3">
    <source>
        <dbReference type="Proteomes" id="UP000266723"/>
    </source>
</evidence>
<name>A0ABQ7C6Q5_BRACR</name>
<feature type="compositionally biased region" description="Basic and acidic residues" evidence="1">
    <location>
        <begin position="68"/>
        <end position="91"/>
    </location>
</feature>
<organism evidence="2 3">
    <name type="scientific">Brassica cretica</name>
    <name type="common">Mustard</name>
    <dbReference type="NCBI Taxonomy" id="69181"/>
    <lineage>
        <taxon>Eukaryota</taxon>
        <taxon>Viridiplantae</taxon>
        <taxon>Streptophyta</taxon>
        <taxon>Embryophyta</taxon>
        <taxon>Tracheophyta</taxon>
        <taxon>Spermatophyta</taxon>
        <taxon>Magnoliopsida</taxon>
        <taxon>eudicotyledons</taxon>
        <taxon>Gunneridae</taxon>
        <taxon>Pentapetalae</taxon>
        <taxon>rosids</taxon>
        <taxon>malvids</taxon>
        <taxon>Brassicales</taxon>
        <taxon>Brassicaceae</taxon>
        <taxon>Brassiceae</taxon>
        <taxon>Brassica</taxon>
    </lineage>
</organism>
<comment type="caution">
    <text evidence="2">The sequence shown here is derived from an EMBL/GenBank/DDBJ whole genome shotgun (WGS) entry which is preliminary data.</text>
</comment>
<sequence>MESDSSNKSGRETASTAIDRQKTTPIDRQQTITIARQTPSHIDRQPLGRIDRHQSATPTHNEVSTEFQHQRRDRSVDRRDLQSSENYRGEA</sequence>
<feature type="region of interest" description="Disordered" evidence="1">
    <location>
        <begin position="1"/>
        <end position="91"/>
    </location>
</feature>
<feature type="compositionally biased region" description="Polar residues" evidence="1">
    <location>
        <begin position="1"/>
        <end position="40"/>
    </location>
</feature>
<keyword evidence="3" id="KW-1185">Reference proteome</keyword>
<accession>A0ABQ7C6Q5</accession>
<protein>
    <submittedName>
        <fullName evidence="2">Uncharacterized protein</fullName>
    </submittedName>
</protein>
<proteinExistence type="predicted"/>
<evidence type="ECO:0000256" key="1">
    <source>
        <dbReference type="SAM" id="MobiDB-lite"/>
    </source>
</evidence>
<evidence type="ECO:0000313" key="2">
    <source>
        <dbReference type="EMBL" id="KAF3546963.1"/>
    </source>
</evidence>
<dbReference type="Proteomes" id="UP000266723">
    <property type="component" value="Unassembled WGS sequence"/>
</dbReference>
<gene>
    <name evidence="2" type="ORF">DY000_02007381</name>
</gene>
<feature type="compositionally biased region" description="Polar residues" evidence="1">
    <location>
        <begin position="55"/>
        <end position="67"/>
    </location>
</feature>
<reference evidence="2 3" key="1">
    <citation type="journal article" date="2020" name="BMC Genomics">
        <title>Intraspecific diversification of the crop wild relative Brassica cretica Lam. using demographic model selection.</title>
        <authorList>
            <person name="Kioukis A."/>
            <person name="Michalopoulou V.A."/>
            <person name="Briers L."/>
            <person name="Pirintsos S."/>
            <person name="Studholme D.J."/>
            <person name="Pavlidis P."/>
            <person name="Sarris P.F."/>
        </authorList>
    </citation>
    <scope>NUCLEOTIDE SEQUENCE [LARGE SCALE GENOMIC DNA]</scope>
    <source>
        <strain evidence="3">cv. PFS-1207/04</strain>
    </source>
</reference>
<dbReference type="EMBL" id="QGKV02000832">
    <property type="protein sequence ID" value="KAF3546963.1"/>
    <property type="molecule type" value="Genomic_DNA"/>
</dbReference>
<feature type="compositionally biased region" description="Basic and acidic residues" evidence="1">
    <location>
        <begin position="41"/>
        <end position="54"/>
    </location>
</feature>